<dbReference type="RefSeq" id="WP_165869333.1">
    <property type="nucleotide sequence ID" value="NZ_QUSX01000002.1"/>
</dbReference>
<dbReference type="Proteomes" id="UP000286990">
    <property type="component" value="Unassembled WGS sequence"/>
</dbReference>
<accession>A0A426RIX7</accession>
<name>A0A426RIX7_9FLAO</name>
<reference evidence="2" key="2">
    <citation type="submission" date="2018-12" db="EMBL/GenBank/DDBJ databases">
        <title>Maribacter lutimaris sp. nov., isolated from marine sediment.</title>
        <authorList>
            <person name="Kim K.K."/>
        </authorList>
    </citation>
    <scope>NUCLEOTIDE SEQUENCE [LARGE SCALE GENOMIC DNA]</scope>
    <source>
        <strain evidence="2">PoM-212</strain>
    </source>
</reference>
<evidence type="ECO:0000313" key="2">
    <source>
        <dbReference type="Proteomes" id="UP000286990"/>
    </source>
</evidence>
<reference evidence="2" key="1">
    <citation type="submission" date="2018-08" db="EMBL/GenBank/DDBJ databases">
        <authorList>
            <person name="Khan S.A."/>
            <person name="J S.E."/>
        </authorList>
    </citation>
    <scope>NUCLEOTIDE SEQUENCE [LARGE SCALE GENOMIC DNA]</scope>
    <source>
        <strain evidence="2">PoM-212</strain>
    </source>
</reference>
<sequence>MVKSKVFILPLLIWVLFFYNDRIHFSFDALNRPSQLLKSVEPQDSIQNKAFAVLDSKCNFCHITRKRLDHFTMDNMNGLIPKINEQVFVKNKMPKGKNNVLTIGEKNLLLLWINKESQN</sequence>
<proteinExistence type="predicted"/>
<evidence type="ECO:0000313" key="1">
    <source>
        <dbReference type="EMBL" id="RRQ48947.1"/>
    </source>
</evidence>
<organism evidence="1 2">
    <name type="scientific">Maribacter algicola</name>
    <dbReference type="NCBI Taxonomy" id="2498892"/>
    <lineage>
        <taxon>Bacteria</taxon>
        <taxon>Pseudomonadati</taxon>
        <taxon>Bacteroidota</taxon>
        <taxon>Flavobacteriia</taxon>
        <taxon>Flavobacteriales</taxon>
        <taxon>Flavobacteriaceae</taxon>
        <taxon>Maribacter</taxon>
    </lineage>
</organism>
<protein>
    <submittedName>
        <fullName evidence="1">Uncharacterized protein</fullName>
    </submittedName>
</protein>
<comment type="caution">
    <text evidence="1">The sequence shown here is derived from an EMBL/GenBank/DDBJ whole genome shotgun (WGS) entry which is preliminary data.</text>
</comment>
<gene>
    <name evidence="1" type="ORF">DZC72_14940</name>
</gene>
<dbReference type="EMBL" id="QUSX01000002">
    <property type="protein sequence ID" value="RRQ48947.1"/>
    <property type="molecule type" value="Genomic_DNA"/>
</dbReference>
<dbReference type="AlphaFoldDB" id="A0A426RIX7"/>
<keyword evidence="2" id="KW-1185">Reference proteome</keyword>